<dbReference type="PANTHER" id="PTHR37540:SF5">
    <property type="entry name" value="TRANSCRIPTION FACTOR DOMAIN-CONTAINING PROTEIN"/>
    <property type="match status" value="1"/>
</dbReference>
<dbReference type="VEuPathDB" id="FungiDB:AB675_969"/>
<reference evidence="2 3" key="1">
    <citation type="submission" date="2015-06" db="EMBL/GenBank/DDBJ databases">
        <title>Draft genome of the ant-associated black yeast Phialophora attae CBS 131958.</title>
        <authorList>
            <person name="Moreno L.F."/>
            <person name="Stielow B.J."/>
            <person name="de Hoog S."/>
            <person name="Vicente V.A."/>
            <person name="Weiss V.A."/>
            <person name="de Vries M."/>
            <person name="Cruz L.M."/>
            <person name="Souza E.M."/>
        </authorList>
    </citation>
    <scope>NUCLEOTIDE SEQUENCE [LARGE SCALE GENOMIC DNA]</scope>
    <source>
        <strain evidence="2 3">CBS 131958</strain>
    </source>
</reference>
<dbReference type="EMBL" id="LFJN01000001">
    <property type="protein sequence ID" value="KPI46038.1"/>
    <property type="molecule type" value="Genomic_DNA"/>
</dbReference>
<name>A0A0N0NSA7_9EURO</name>
<feature type="compositionally biased region" description="Basic and acidic residues" evidence="1">
    <location>
        <begin position="43"/>
        <end position="64"/>
    </location>
</feature>
<comment type="caution">
    <text evidence="2">The sequence shown here is derived from an EMBL/GenBank/DDBJ whole genome shotgun (WGS) entry which is preliminary data.</text>
</comment>
<dbReference type="PANTHER" id="PTHR37540">
    <property type="entry name" value="TRANSCRIPTION FACTOR (ACR-2), PUTATIVE-RELATED-RELATED"/>
    <property type="match status" value="1"/>
</dbReference>
<gene>
    <name evidence="2" type="ORF">AB675_969</name>
</gene>
<evidence type="ECO:0000256" key="1">
    <source>
        <dbReference type="SAM" id="MobiDB-lite"/>
    </source>
</evidence>
<accession>A0A0N0NSA7</accession>
<protein>
    <submittedName>
        <fullName evidence="2">Uncharacterized protein</fullName>
    </submittedName>
</protein>
<proteinExistence type="predicted"/>
<feature type="region of interest" description="Disordered" evidence="1">
    <location>
        <begin position="1"/>
        <end position="79"/>
    </location>
</feature>
<feature type="compositionally biased region" description="Basic and acidic residues" evidence="1">
    <location>
        <begin position="22"/>
        <end position="31"/>
    </location>
</feature>
<evidence type="ECO:0000313" key="3">
    <source>
        <dbReference type="Proteomes" id="UP000038010"/>
    </source>
</evidence>
<keyword evidence="3" id="KW-1185">Reference proteome</keyword>
<organism evidence="2 3">
    <name type="scientific">Cyphellophora attinorum</name>
    <dbReference type="NCBI Taxonomy" id="1664694"/>
    <lineage>
        <taxon>Eukaryota</taxon>
        <taxon>Fungi</taxon>
        <taxon>Dikarya</taxon>
        <taxon>Ascomycota</taxon>
        <taxon>Pezizomycotina</taxon>
        <taxon>Eurotiomycetes</taxon>
        <taxon>Chaetothyriomycetidae</taxon>
        <taxon>Chaetothyriales</taxon>
        <taxon>Cyphellophoraceae</taxon>
        <taxon>Cyphellophora</taxon>
    </lineage>
</organism>
<dbReference type="RefSeq" id="XP_018006001.1">
    <property type="nucleotide sequence ID" value="XM_018150258.1"/>
</dbReference>
<dbReference type="AlphaFoldDB" id="A0A0N0NSA7"/>
<dbReference type="Proteomes" id="UP000038010">
    <property type="component" value="Unassembled WGS sequence"/>
</dbReference>
<dbReference type="GeneID" id="28742127"/>
<dbReference type="OrthoDB" id="3469466at2759"/>
<feature type="compositionally biased region" description="Basic and acidic residues" evidence="1">
    <location>
        <begin position="1"/>
        <end position="15"/>
    </location>
</feature>
<evidence type="ECO:0000313" key="2">
    <source>
        <dbReference type="EMBL" id="KPI46038.1"/>
    </source>
</evidence>
<sequence length="564" mass="64039">MTEAQSKDKIRESNHSRNKSKSISEGKSDRLRSRKSNKQLRPSTRDRRNTVVKPPKERVKRSELEELPIMKTESPSTPPTAWIQNLTTRSHDIGAVPASPLASPLGAGRLDPFGIYPTELYQHYGGALPMYVHEVIDHCLNHTSLAFVPSDDPTDLSMIRRYTMQNVMADELSWYTVVLAGVTHLSFVRGEVAIPREKQLLRLSYKTEAMTKIREELDRNQGKASDRALMAMNALASHGALDDLDGFTHDKIQARKGFGSANDTHYYSLLQTGVEHWSSLVRFVEARGGIKATLPSPGVAFGIAFHDILAAWRMVQPPKFESIVDTEEAIKANQHKPDAAAIAYARRLLSGFSSLMDDRWLYSRLMTRLKHMRCIIVDYEQWQRKSPNLPDIRRIFWLRHFVLHDLLSLPIVGQRLGGGRTELGYELVRIACLAFMQLVIYPMAAVNEMPQKILKSMLPVLDRWTKPSEGKILSQEQPGIFIWALVLAGMLAFEHYETTNDSHLMDSTAKYFDRVSIKAEKRAWPMVKSIMSTHLWIDSECDGPGQRAWNYACLWIAVQDQGEN</sequence>